<feature type="chain" id="PRO_5002170826" description="EGF-like domain-containing protein" evidence="9">
    <location>
        <begin position="21"/>
        <end position="838"/>
    </location>
</feature>
<dbReference type="SMART" id="SM00181">
    <property type="entry name" value="EGF"/>
    <property type="match status" value="5"/>
</dbReference>
<dbReference type="PANTHER" id="PTHR15332:SF175">
    <property type="entry name" value="PROPROTEIN CONVERTASE SUBTILISIN_KEXIN TYPE 5-LIKE"/>
    <property type="match status" value="1"/>
</dbReference>
<dbReference type="EMBL" id="KN818228">
    <property type="protein sequence ID" value="KIL68473.1"/>
    <property type="molecule type" value="Genomic_DNA"/>
</dbReference>
<feature type="transmembrane region" description="Helical" evidence="8">
    <location>
        <begin position="677"/>
        <end position="699"/>
    </location>
</feature>
<evidence type="ECO:0000256" key="7">
    <source>
        <dbReference type="SAM" id="MobiDB-lite"/>
    </source>
</evidence>
<evidence type="ECO:0000256" key="3">
    <source>
        <dbReference type="ARBA" id="ARBA00022536"/>
    </source>
</evidence>
<dbReference type="AlphaFoldDB" id="A0A0C2XHP5"/>
<dbReference type="CDD" id="cd00064">
    <property type="entry name" value="FU"/>
    <property type="match status" value="4"/>
</dbReference>
<dbReference type="SUPFAM" id="SSF57184">
    <property type="entry name" value="Growth factor receptor domain"/>
    <property type="match status" value="3"/>
</dbReference>
<evidence type="ECO:0000256" key="5">
    <source>
        <dbReference type="ARBA" id="ARBA00023180"/>
    </source>
</evidence>
<dbReference type="PROSITE" id="PS00022">
    <property type="entry name" value="EGF_1"/>
    <property type="match status" value="1"/>
</dbReference>
<dbReference type="CDD" id="cd00055">
    <property type="entry name" value="EGF_Lam"/>
    <property type="match status" value="1"/>
</dbReference>
<dbReference type="Gene3D" id="2.10.25.10">
    <property type="entry name" value="Laminin"/>
    <property type="match status" value="1"/>
</dbReference>
<keyword evidence="2" id="KW-0964">Secreted</keyword>
<gene>
    <name evidence="11" type="ORF">M378DRAFT_190887</name>
</gene>
<dbReference type="Proteomes" id="UP000054549">
    <property type="component" value="Unassembled WGS sequence"/>
</dbReference>
<keyword evidence="3 6" id="KW-0245">EGF-like domain</keyword>
<dbReference type="PROSITE" id="PS50026">
    <property type="entry name" value="EGF_3"/>
    <property type="match status" value="1"/>
</dbReference>
<dbReference type="OrthoDB" id="18487at2759"/>
<evidence type="ECO:0000313" key="12">
    <source>
        <dbReference type="Proteomes" id="UP000054549"/>
    </source>
</evidence>
<keyword evidence="12" id="KW-1185">Reference proteome</keyword>
<protein>
    <recommendedName>
        <fullName evidence="10">EGF-like domain-containing protein</fullName>
    </recommendedName>
</protein>
<dbReference type="PROSITE" id="PS01248">
    <property type="entry name" value="EGF_LAM_1"/>
    <property type="match status" value="1"/>
</dbReference>
<evidence type="ECO:0000256" key="9">
    <source>
        <dbReference type="SAM" id="SignalP"/>
    </source>
</evidence>
<feature type="signal peptide" evidence="9">
    <location>
        <begin position="1"/>
        <end position="20"/>
    </location>
</feature>
<feature type="compositionally biased region" description="Polar residues" evidence="7">
    <location>
        <begin position="827"/>
        <end position="838"/>
    </location>
</feature>
<dbReference type="InterPro" id="IPR043601">
    <property type="entry name" value="Rspo_Fu-CRD_dom"/>
</dbReference>
<sequence length="838" mass="87590">MSSFVTFFLFYSFFQAFVAAQSSIVVCIAGQCLEGYSNVTIGVKLRSPNVPVPVQLLPGTYTSSTNPQLLHQLLTSSSPSIEPSAGFENVSSAAFASSKSAINLPLGVALEPGMAVYSQQNYSGQAAFSNLPSTPTTNTSIPLTALSFALSSDVWAAISLGSGNQRTILWDSVPDATQLPSLSSLTLLDLQSSSCNPPCSSSGVCSQQGTCTCPPGFTGNSCEQCATGFFGTNCTSCSGQSSGCSKCDDGLSGTGRCLQSTNSTQDSVTQCNCLNGVCGSNGQCACATGWTTAANGQACAKCTDGFFLTSTSECKVCQLGCAKCSDNTGSCISCRQGYTQDPNDPTKCNSTQATTSTGSPCPDGSFSNGAQCSACSPTCKTCTGSTSNDCAVCANGKYMFNGSCVAANSVGVCDGTNGMIADNNKKECDTCGPHCSSCQIPAFTVASTVNQAQCTGCLPGYFLANGQCVQNCPTGMFVSSQNNQTCTACNSECATCTGSADFCLSCPNNGLVFNGKCVTSCPSNTVSGNPGNGTICLSCHPDCATCSGTSFTQCSSCPPTRPVLSNGRCLPTCNRGQFFDPASKACQQCDSSCASCAGSSNNQCLSCSADKVLRNGACVPAACDGQTETITGLGICLSDLVNVPKSSGTSGTPGGPLPTISGLTQPVPAATKGSTLAWWQILLMAFGCAFICLILLLLWRRRARRNRAQRTAMFARSKGMDGKWWWGTGWRARFVALFRGERPKSKRQESVDGDVDLKERFRDMEEGVGMEKEEEWWRRSIPSVKGRRDVSKWESGLSGISGISVRRAEARQPVKDGPEVGKEYAISSYNPFRQDSHQ</sequence>
<dbReference type="InterPro" id="IPR006212">
    <property type="entry name" value="Furin_repeat"/>
</dbReference>
<evidence type="ECO:0000256" key="1">
    <source>
        <dbReference type="ARBA" id="ARBA00004613"/>
    </source>
</evidence>
<dbReference type="InterPro" id="IPR000742">
    <property type="entry name" value="EGF"/>
</dbReference>
<feature type="compositionally biased region" description="Basic and acidic residues" evidence="7">
    <location>
        <begin position="809"/>
        <end position="822"/>
    </location>
</feature>
<accession>A0A0C2XHP5</accession>
<evidence type="ECO:0000256" key="2">
    <source>
        <dbReference type="ARBA" id="ARBA00022525"/>
    </source>
</evidence>
<dbReference type="InterPro" id="IPR009030">
    <property type="entry name" value="Growth_fac_rcpt_cys_sf"/>
</dbReference>
<keyword evidence="8" id="KW-0472">Membrane</keyword>
<feature type="domain" description="EGF-like" evidence="10">
    <location>
        <begin position="191"/>
        <end position="223"/>
    </location>
</feature>
<keyword evidence="8" id="KW-1133">Transmembrane helix</keyword>
<evidence type="ECO:0000313" key="11">
    <source>
        <dbReference type="EMBL" id="KIL68473.1"/>
    </source>
</evidence>
<dbReference type="Gene3D" id="2.10.220.10">
    <property type="entry name" value="Hormone Receptor, Insulin-like Growth Factor Receptor 1, Chain A, domain 2"/>
    <property type="match status" value="4"/>
</dbReference>
<dbReference type="GO" id="GO:0005576">
    <property type="term" value="C:extracellular region"/>
    <property type="evidence" value="ECO:0007669"/>
    <property type="project" value="UniProtKB-SubCell"/>
</dbReference>
<dbReference type="InParanoid" id="A0A0C2XHP5"/>
<organism evidence="11 12">
    <name type="scientific">Amanita muscaria (strain Koide BX008)</name>
    <dbReference type="NCBI Taxonomy" id="946122"/>
    <lineage>
        <taxon>Eukaryota</taxon>
        <taxon>Fungi</taxon>
        <taxon>Dikarya</taxon>
        <taxon>Basidiomycota</taxon>
        <taxon>Agaricomycotina</taxon>
        <taxon>Agaricomycetes</taxon>
        <taxon>Agaricomycetidae</taxon>
        <taxon>Agaricales</taxon>
        <taxon>Pluteineae</taxon>
        <taxon>Amanitaceae</taxon>
        <taxon>Amanita</taxon>
    </lineage>
</organism>
<keyword evidence="6" id="KW-1015">Disulfide bond</keyword>
<dbReference type="PANTHER" id="PTHR15332">
    <property type="entry name" value="PROPROTEIN CONVERTASE SUBTILISIN_KEXIN TYPE 5-LIKE"/>
    <property type="match status" value="1"/>
</dbReference>
<keyword evidence="8" id="KW-0812">Transmembrane</keyword>
<dbReference type="STRING" id="946122.A0A0C2XHP5"/>
<dbReference type="Pfam" id="PF15913">
    <property type="entry name" value="Furin-like_2"/>
    <property type="match status" value="1"/>
</dbReference>
<keyword evidence="5" id="KW-0325">Glycoprotein</keyword>
<evidence type="ECO:0000256" key="8">
    <source>
        <dbReference type="SAM" id="Phobius"/>
    </source>
</evidence>
<keyword evidence="4 9" id="KW-0732">Signal</keyword>
<proteinExistence type="predicted"/>
<dbReference type="SMART" id="SM00261">
    <property type="entry name" value="FU"/>
    <property type="match status" value="7"/>
</dbReference>
<evidence type="ECO:0000256" key="6">
    <source>
        <dbReference type="PROSITE-ProRule" id="PRU00076"/>
    </source>
</evidence>
<feature type="region of interest" description="Disordered" evidence="7">
    <location>
        <begin position="809"/>
        <end position="838"/>
    </location>
</feature>
<dbReference type="HOGENOM" id="CLU_010013_0_0_1"/>
<dbReference type="Pfam" id="PF23106">
    <property type="entry name" value="EGF_Teneurin"/>
    <property type="match status" value="1"/>
</dbReference>
<dbReference type="InterPro" id="IPR002049">
    <property type="entry name" value="LE_dom"/>
</dbReference>
<reference evidence="11 12" key="1">
    <citation type="submission" date="2014-04" db="EMBL/GenBank/DDBJ databases">
        <title>Evolutionary Origins and Diversification of the Mycorrhizal Mutualists.</title>
        <authorList>
            <consortium name="DOE Joint Genome Institute"/>
            <consortium name="Mycorrhizal Genomics Consortium"/>
            <person name="Kohler A."/>
            <person name="Kuo A."/>
            <person name="Nagy L.G."/>
            <person name="Floudas D."/>
            <person name="Copeland A."/>
            <person name="Barry K.W."/>
            <person name="Cichocki N."/>
            <person name="Veneault-Fourrey C."/>
            <person name="LaButti K."/>
            <person name="Lindquist E.A."/>
            <person name="Lipzen A."/>
            <person name="Lundell T."/>
            <person name="Morin E."/>
            <person name="Murat C."/>
            <person name="Riley R."/>
            <person name="Ohm R."/>
            <person name="Sun H."/>
            <person name="Tunlid A."/>
            <person name="Henrissat B."/>
            <person name="Grigoriev I.V."/>
            <person name="Hibbett D.S."/>
            <person name="Martin F."/>
        </authorList>
    </citation>
    <scope>NUCLEOTIDE SEQUENCE [LARGE SCALE GENOMIC DNA]</scope>
    <source>
        <strain evidence="11 12">Koide BX008</strain>
    </source>
</reference>
<evidence type="ECO:0000256" key="4">
    <source>
        <dbReference type="ARBA" id="ARBA00022729"/>
    </source>
</evidence>
<evidence type="ECO:0000259" key="10">
    <source>
        <dbReference type="PROSITE" id="PS50026"/>
    </source>
</evidence>
<comment type="caution">
    <text evidence="6">Lacks conserved residue(s) required for the propagation of feature annotation.</text>
</comment>
<feature type="disulfide bond" evidence="6">
    <location>
        <begin position="213"/>
        <end position="222"/>
    </location>
</feature>
<feature type="disulfide bond" evidence="6">
    <location>
        <begin position="195"/>
        <end position="205"/>
    </location>
</feature>
<comment type="subcellular location">
    <subcellularLocation>
        <location evidence="1">Secreted</location>
    </subcellularLocation>
</comment>
<name>A0A0C2XHP5_AMAMK</name>